<gene>
    <name evidence="4" type="ORF">HKD19_07970</name>
</gene>
<feature type="transmembrane region" description="Helical" evidence="2">
    <location>
        <begin position="70"/>
        <end position="89"/>
    </location>
</feature>
<reference evidence="4" key="1">
    <citation type="submission" date="2020-04" db="EMBL/GenBank/DDBJ databases">
        <authorList>
            <person name="Sombolestani A."/>
        </authorList>
    </citation>
    <scope>NUCLEOTIDE SEQUENCE</scope>
    <source>
        <strain evidence="4">LMG 1745</strain>
    </source>
</reference>
<feature type="transmembrane region" description="Helical" evidence="2">
    <location>
        <begin position="101"/>
        <end position="120"/>
    </location>
</feature>
<accession>A0ABR9YVB3</accession>
<feature type="region of interest" description="Disordered" evidence="1">
    <location>
        <begin position="186"/>
        <end position="211"/>
    </location>
</feature>
<comment type="caution">
    <text evidence="4">The sequence shown here is derived from an EMBL/GenBank/DDBJ whole genome shotgun (WGS) entry which is preliminary data.</text>
</comment>
<keyword evidence="2" id="KW-0472">Membrane</keyword>
<evidence type="ECO:0000256" key="1">
    <source>
        <dbReference type="SAM" id="MobiDB-lite"/>
    </source>
</evidence>
<evidence type="ECO:0000256" key="2">
    <source>
        <dbReference type="SAM" id="Phobius"/>
    </source>
</evidence>
<name>A0ABR9YVB3_9PROT</name>
<dbReference type="EMBL" id="JABCQH010000005">
    <property type="protein sequence ID" value="MBF0888478.1"/>
    <property type="molecule type" value="Genomic_DNA"/>
</dbReference>
<dbReference type="Proteomes" id="UP000662701">
    <property type="component" value="Unassembled WGS sequence"/>
</dbReference>
<keyword evidence="5" id="KW-1185">Reference proteome</keyword>
<dbReference type="Pfam" id="PF14237">
    <property type="entry name" value="GYF_2"/>
    <property type="match status" value="1"/>
</dbReference>
<proteinExistence type="predicted"/>
<organism evidence="4 5">
    <name type="scientific">Gluconobacter cadivus</name>
    <dbReference type="NCBI Taxonomy" id="2728101"/>
    <lineage>
        <taxon>Bacteria</taxon>
        <taxon>Pseudomonadati</taxon>
        <taxon>Pseudomonadota</taxon>
        <taxon>Alphaproteobacteria</taxon>
        <taxon>Acetobacterales</taxon>
        <taxon>Acetobacteraceae</taxon>
        <taxon>Gluconobacter</taxon>
    </lineage>
</organism>
<sequence length="211" mass="24125">MEWFYDNNGQQAGPVSREEILRLIMQRQIKPETLVWTQEFGATWRPASAAGLVSPLTGLLRMSAGSSEHWAWALLVGPWLIQRLTLLILDWRQIPDSGRVGPLSVVGMMSLLLFFISFMLDRNSLRESGKTPPGFWWWLFLPGYFWKRRQIVGRGLSLLIVSLVLLAVNVTEKIYQFPQIEKELQMQHGHAEQPAPSPPSESGQENQQEEL</sequence>
<dbReference type="InterPro" id="IPR025640">
    <property type="entry name" value="GYF_2"/>
</dbReference>
<feature type="transmembrane region" description="Helical" evidence="2">
    <location>
        <begin position="151"/>
        <end position="170"/>
    </location>
</feature>
<feature type="domain" description="GYF" evidence="3">
    <location>
        <begin position="3"/>
        <end position="48"/>
    </location>
</feature>
<reference evidence="4" key="2">
    <citation type="submission" date="2020-11" db="EMBL/GenBank/DDBJ databases">
        <title>Description of novel Gluconobacter species.</title>
        <authorList>
            <person name="Cleenwerck I."/>
            <person name="Cnockaert M."/>
            <person name="Borremans W."/>
            <person name="Wieme A.D."/>
            <person name="De Vuyst L."/>
            <person name="Vandamme P."/>
        </authorList>
    </citation>
    <scope>NUCLEOTIDE SEQUENCE</scope>
    <source>
        <strain evidence="4">LMG 1745</strain>
    </source>
</reference>
<evidence type="ECO:0000313" key="4">
    <source>
        <dbReference type="EMBL" id="MBF0888478.1"/>
    </source>
</evidence>
<dbReference type="RefSeq" id="WP_194262309.1">
    <property type="nucleotide sequence ID" value="NZ_JABCQH010000005.1"/>
</dbReference>
<evidence type="ECO:0000313" key="5">
    <source>
        <dbReference type="Proteomes" id="UP000662701"/>
    </source>
</evidence>
<protein>
    <submittedName>
        <fullName evidence="4">DUF4339 domain-containing protein</fullName>
    </submittedName>
</protein>
<evidence type="ECO:0000259" key="3">
    <source>
        <dbReference type="Pfam" id="PF14237"/>
    </source>
</evidence>
<keyword evidence="2" id="KW-1133">Transmembrane helix</keyword>
<keyword evidence="2" id="KW-0812">Transmembrane</keyword>